<protein>
    <recommendedName>
        <fullName evidence="4">PLAT domain-containing protein</fullName>
    </recommendedName>
</protein>
<dbReference type="SUPFAM" id="SSF49723">
    <property type="entry name" value="Lipase/lipooxygenase domain (PLAT/LH2 domain)"/>
    <property type="match status" value="1"/>
</dbReference>
<feature type="signal peptide" evidence="1">
    <location>
        <begin position="1"/>
        <end position="22"/>
    </location>
</feature>
<evidence type="ECO:0008006" key="4">
    <source>
        <dbReference type="Google" id="ProtNLM"/>
    </source>
</evidence>
<dbReference type="OMA" id="EYFYFRR"/>
<dbReference type="Gramene" id="ONK62386">
    <property type="protein sequence ID" value="ONK62386"/>
    <property type="gene ID" value="A4U43_C07F3340"/>
</dbReference>
<keyword evidence="1" id="KW-0732">Signal</keyword>
<keyword evidence="3" id="KW-1185">Reference proteome</keyword>
<dbReference type="EMBL" id="CM007387">
    <property type="protein sequence ID" value="ONK62386.1"/>
    <property type="molecule type" value="Genomic_DNA"/>
</dbReference>
<feature type="chain" id="PRO_5024411484" description="PLAT domain-containing protein" evidence="1">
    <location>
        <begin position="23"/>
        <end position="194"/>
    </location>
</feature>
<sequence>MGLGLGLRIALSLSFALVLVAGSEINEGFRNSNKEKKHNCTYTVIIETTCTEGAGTDAHISLRFGDSTPTDILTRHLAKDRRKRPSANLTDIIDVPDRPFQECTTDVFKVTGTCVRSQVCYLYLKQRGEDNWRPGRAQVLVDESPEFSSKNFYFRRVLPRGVWHGHDMCTGKVTPFGVKQERKVFAPKHGLKYT</sequence>
<proteinExistence type="predicted"/>
<name>A0A5P1E900_ASPOF</name>
<dbReference type="AlphaFoldDB" id="A0A5P1E900"/>
<gene>
    <name evidence="2" type="ORF">A4U43_C07F3340</name>
</gene>
<accession>A0A5P1E900</accession>
<evidence type="ECO:0000256" key="1">
    <source>
        <dbReference type="SAM" id="SignalP"/>
    </source>
</evidence>
<dbReference type="PANTHER" id="PTHR31718:SF30">
    <property type="entry name" value="EMBRYO-SPECIFIC PROTEIN ATS3A-LIKE"/>
    <property type="match status" value="1"/>
</dbReference>
<evidence type="ECO:0000313" key="3">
    <source>
        <dbReference type="Proteomes" id="UP000243459"/>
    </source>
</evidence>
<evidence type="ECO:0000313" key="2">
    <source>
        <dbReference type="EMBL" id="ONK62386.1"/>
    </source>
</evidence>
<dbReference type="InterPro" id="IPR036392">
    <property type="entry name" value="PLAT/LH2_dom_sf"/>
</dbReference>
<dbReference type="Proteomes" id="UP000243459">
    <property type="component" value="Chromosome 7"/>
</dbReference>
<dbReference type="PANTHER" id="PTHR31718">
    <property type="entry name" value="PLAT DOMAIN-CONTAINING PROTEIN"/>
    <property type="match status" value="1"/>
</dbReference>
<organism evidence="2 3">
    <name type="scientific">Asparagus officinalis</name>
    <name type="common">Garden asparagus</name>
    <dbReference type="NCBI Taxonomy" id="4686"/>
    <lineage>
        <taxon>Eukaryota</taxon>
        <taxon>Viridiplantae</taxon>
        <taxon>Streptophyta</taxon>
        <taxon>Embryophyta</taxon>
        <taxon>Tracheophyta</taxon>
        <taxon>Spermatophyta</taxon>
        <taxon>Magnoliopsida</taxon>
        <taxon>Liliopsida</taxon>
        <taxon>Asparagales</taxon>
        <taxon>Asparagaceae</taxon>
        <taxon>Asparagoideae</taxon>
        <taxon>Asparagus</taxon>
    </lineage>
</organism>
<dbReference type="Gene3D" id="2.60.60.20">
    <property type="entry name" value="PLAT/LH2 domain"/>
    <property type="match status" value="1"/>
</dbReference>
<reference evidence="3" key="1">
    <citation type="journal article" date="2017" name="Nat. Commun.">
        <title>The asparagus genome sheds light on the origin and evolution of a young Y chromosome.</title>
        <authorList>
            <person name="Harkess A."/>
            <person name="Zhou J."/>
            <person name="Xu C."/>
            <person name="Bowers J.E."/>
            <person name="Van der Hulst R."/>
            <person name="Ayyampalayam S."/>
            <person name="Mercati F."/>
            <person name="Riccardi P."/>
            <person name="McKain M.R."/>
            <person name="Kakrana A."/>
            <person name="Tang H."/>
            <person name="Ray J."/>
            <person name="Groenendijk J."/>
            <person name="Arikit S."/>
            <person name="Mathioni S.M."/>
            <person name="Nakano M."/>
            <person name="Shan H."/>
            <person name="Telgmann-Rauber A."/>
            <person name="Kanno A."/>
            <person name="Yue Z."/>
            <person name="Chen H."/>
            <person name="Li W."/>
            <person name="Chen Y."/>
            <person name="Xu X."/>
            <person name="Zhang Y."/>
            <person name="Luo S."/>
            <person name="Chen H."/>
            <person name="Gao J."/>
            <person name="Mao Z."/>
            <person name="Pires J.C."/>
            <person name="Luo M."/>
            <person name="Kudrna D."/>
            <person name="Wing R.A."/>
            <person name="Meyers B.C."/>
            <person name="Yi K."/>
            <person name="Kong H."/>
            <person name="Lavrijsen P."/>
            <person name="Sunseri F."/>
            <person name="Falavigna A."/>
            <person name="Ye Y."/>
            <person name="Leebens-Mack J.H."/>
            <person name="Chen G."/>
        </authorList>
    </citation>
    <scope>NUCLEOTIDE SEQUENCE [LARGE SCALE GENOMIC DNA]</scope>
    <source>
        <strain evidence="3">cv. DH0086</strain>
    </source>
</reference>
<dbReference type="InterPro" id="IPR010417">
    <property type="entry name" value="Embryo-specific_ATS3"/>
</dbReference>
<dbReference type="Pfam" id="PF06232">
    <property type="entry name" value="ATS3"/>
    <property type="match status" value="1"/>
</dbReference>